<dbReference type="Proteomes" id="UP000186601">
    <property type="component" value="Unassembled WGS sequence"/>
</dbReference>
<evidence type="ECO:0000313" key="3">
    <source>
        <dbReference type="Proteomes" id="UP000186601"/>
    </source>
</evidence>
<dbReference type="Gene3D" id="3.80.10.10">
    <property type="entry name" value="Ribonuclease Inhibitor"/>
    <property type="match status" value="1"/>
</dbReference>
<dbReference type="SUPFAM" id="SSF81383">
    <property type="entry name" value="F-box domain"/>
    <property type="match status" value="1"/>
</dbReference>
<proteinExistence type="predicted"/>
<gene>
    <name evidence="2" type="ORF">PHLCEN_2v2</name>
</gene>
<dbReference type="InterPro" id="IPR036047">
    <property type="entry name" value="F-box-like_dom_sf"/>
</dbReference>
<dbReference type="InterPro" id="IPR032675">
    <property type="entry name" value="LRR_dom_sf"/>
</dbReference>
<dbReference type="CDD" id="cd09917">
    <property type="entry name" value="F-box_SF"/>
    <property type="match status" value="1"/>
</dbReference>
<reference evidence="2 3" key="1">
    <citation type="submission" date="2018-02" db="EMBL/GenBank/DDBJ databases">
        <title>Genome sequence of the basidiomycete white-rot fungus Phlebia centrifuga.</title>
        <authorList>
            <person name="Granchi Z."/>
            <person name="Peng M."/>
            <person name="de Vries R.P."/>
            <person name="Hilden K."/>
            <person name="Makela M.R."/>
            <person name="Grigoriev I."/>
            <person name="Riley R."/>
        </authorList>
    </citation>
    <scope>NUCLEOTIDE SEQUENCE [LARGE SCALE GENOMIC DNA]</scope>
    <source>
        <strain evidence="2 3">FBCC195</strain>
    </source>
</reference>
<dbReference type="AlphaFoldDB" id="A0A2R6S7B5"/>
<name>A0A2R6S7B5_9APHY</name>
<evidence type="ECO:0000259" key="1">
    <source>
        <dbReference type="Pfam" id="PF12937"/>
    </source>
</evidence>
<feature type="domain" description="F-box" evidence="1">
    <location>
        <begin position="1"/>
        <end position="49"/>
    </location>
</feature>
<organism evidence="2 3">
    <name type="scientific">Hermanssonia centrifuga</name>
    <dbReference type="NCBI Taxonomy" id="98765"/>
    <lineage>
        <taxon>Eukaryota</taxon>
        <taxon>Fungi</taxon>
        <taxon>Dikarya</taxon>
        <taxon>Basidiomycota</taxon>
        <taxon>Agaricomycotina</taxon>
        <taxon>Agaricomycetes</taxon>
        <taxon>Polyporales</taxon>
        <taxon>Meruliaceae</taxon>
        <taxon>Hermanssonia</taxon>
    </lineage>
</organism>
<dbReference type="EMBL" id="MLYV02000001">
    <property type="protein sequence ID" value="PSS38142.1"/>
    <property type="molecule type" value="Genomic_DNA"/>
</dbReference>
<protein>
    <recommendedName>
        <fullName evidence="1">F-box domain-containing protein</fullName>
    </recommendedName>
</protein>
<evidence type="ECO:0000313" key="2">
    <source>
        <dbReference type="EMBL" id="PSS38142.1"/>
    </source>
</evidence>
<accession>A0A2R6S7B5</accession>
<keyword evidence="3" id="KW-1185">Reference proteome</keyword>
<sequence>MDNLPVELACAIFAQLKARKKNKQDLASCSLVSRRWRQITLPQLFEKLRITYRVHDYSKEACPAESEGKPDIAVFVHSLDLTQDDWTTEATDPEILSLIFNQLPSLRNVELTNVCVGETFGDPSIEHVVDRHLDRLRISLDHCNMSGYPVPPTPCILRTISFFRSIDMLSLRNGSYRDKTLVDDHSTGLPLLSLPAPKQLEIGNSFPLHLLIPILNSQSLLRNVETLIMGNAKRIIADDKDVQAIEYLLTYVSATLLYFAPPKFEYKYADVQSTLLSPLRKLETLYLTIWTVDPTADWLDTTHLLRSTIPTLRTVHLDVQADLGTQRETKRYFEKAASCIMHLEDILMAMAASGSLNRVILSLTDHNSAMKRPFRETVIFHFGKIFPRLRKQGILECIRLSKPEHHISISGLSLRLAFMID</sequence>
<comment type="caution">
    <text evidence="2">The sequence shown here is derived from an EMBL/GenBank/DDBJ whole genome shotgun (WGS) entry which is preliminary data.</text>
</comment>
<dbReference type="Pfam" id="PF12937">
    <property type="entry name" value="F-box-like"/>
    <property type="match status" value="1"/>
</dbReference>
<dbReference type="InterPro" id="IPR001810">
    <property type="entry name" value="F-box_dom"/>
</dbReference>